<organism evidence="2">
    <name type="scientific">Spumella elongata</name>
    <dbReference type="NCBI Taxonomy" id="89044"/>
    <lineage>
        <taxon>Eukaryota</taxon>
        <taxon>Sar</taxon>
        <taxon>Stramenopiles</taxon>
        <taxon>Ochrophyta</taxon>
        <taxon>Chrysophyceae</taxon>
        <taxon>Chromulinales</taxon>
        <taxon>Chromulinaceae</taxon>
        <taxon>Spumella</taxon>
    </lineage>
</organism>
<proteinExistence type="predicted"/>
<gene>
    <name evidence="2" type="ORF">SELO1098_LOCUS10891</name>
</gene>
<dbReference type="EMBL" id="HBIC01021805">
    <property type="protein sequence ID" value="CAE0282057.1"/>
    <property type="molecule type" value="Transcribed_RNA"/>
</dbReference>
<dbReference type="AlphaFoldDB" id="A0A7S3M5G5"/>
<feature type="compositionally biased region" description="Low complexity" evidence="1">
    <location>
        <begin position="73"/>
        <end position="93"/>
    </location>
</feature>
<feature type="region of interest" description="Disordered" evidence="1">
    <location>
        <begin position="68"/>
        <end position="100"/>
    </location>
</feature>
<accession>A0A7S3M5G5</accession>
<evidence type="ECO:0000313" key="2">
    <source>
        <dbReference type="EMBL" id="CAE0282057.1"/>
    </source>
</evidence>
<evidence type="ECO:0000256" key="1">
    <source>
        <dbReference type="SAM" id="MobiDB-lite"/>
    </source>
</evidence>
<name>A0A7S3M5G5_9STRA</name>
<sequence>MLELADGGKAVVVQRTDVEGAYHKLSTQQLPDKGGDEDRFNAARERYDQIKATDLSKFDTLVLVCGGPRRSPRCPTAAASSSRSRAGTTRAPSESTTARS</sequence>
<protein>
    <submittedName>
        <fullName evidence="2">Uncharacterized protein</fullName>
    </submittedName>
</protein>
<reference evidence="2" key="1">
    <citation type="submission" date="2021-01" db="EMBL/GenBank/DDBJ databases">
        <authorList>
            <person name="Corre E."/>
            <person name="Pelletier E."/>
            <person name="Niang G."/>
            <person name="Scheremetjew M."/>
            <person name="Finn R."/>
            <person name="Kale V."/>
            <person name="Holt S."/>
            <person name="Cochrane G."/>
            <person name="Meng A."/>
            <person name="Brown T."/>
            <person name="Cohen L."/>
        </authorList>
    </citation>
    <scope>NUCLEOTIDE SEQUENCE</scope>
    <source>
        <strain evidence="2">CCAP 955/1</strain>
    </source>
</reference>